<sequence>MCVNVPCPSPSPQRSSSTRLHKHRADFSRVIWVVGRGGFARNWWVSFSELLGRTLGGVVLGSLKAIHTRNICPVGYRPKPLFEGG</sequence>
<keyword evidence="2" id="KW-1185">Reference proteome</keyword>
<dbReference type="Proteomes" id="UP000501690">
    <property type="component" value="Linkage Group LG4"/>
</dbReference>
<dbReference type="AlphaFoldDB" id="A0A4D6LLG9"/>
<evidence type="ECO:0000313" key="2">
    <source>
        <dbReference type="Proteomes" id="UP000501690"/>
    </source>
</evidence>
<accession>A0A4D6LLG9</accession>
<name>A0A4D6LLG9_VIGUN</name>
<protein>
    <submittedName>
        <fullName evidence="1">Uncharacterized protein</fullName>
    </submittedName>
</protein>
<organism evidence="1 2">
    <name type="scientific">Vigna unguiculata</name>
    <name type="common">Cowpea</name>
    <dbReference type="NCBI Taxonomy" id="3917"/>
    <lineage>
        <taxon>Eukaryota</taxon>
        <taxon>Viridiplantae</taxon>
        <taxon>Streptophyta</taxon>
        <taxon>Embryophyta</taxon>
        <taxon>Tracheophyta</taxon>
        <taxon>Spermatophyta</taxon>
        <taxon>Magnoliopsida</taxon>
        <taxon>eudicotyledons</taxon>
        <taxon>Gunneridae</taxon>
        <taxon>Pentapetalae</taxon>
        <taxon>rosids</taxon>
        <taxon>fabids</taxon>
        <taxon>Fabales</taxon>
        <taxon>Fabaceae</taxon>
        <taxon>Papilionoideae</taxon>
        <taxon>50 kb inversion clade</taxon>
        <taxon>NPAAA clade</taxon>
        <taxon>indigoferoid/millettioid clade</taxon>
        <taxon>Phaseoleae</taxon>
        <taxon>Vigna</taxon>
    </lineage>
</organism>
<dbReference type="EMBL" id="CP039348">
    <property type="protein sequence ID" value="QCD89632.1"/>
    <property type="molecule type" value="Genomic_DNA"/>
</dbReference>
<evidence type="ECO:0000313" key="1">
    <source>
        <dbReference type="EMBL" id="QCD89632.1"/>
    </source>
</evidence>
<proteinExistence type="predicted"/>
<reference evidence="1 2" key="1">
    <citation type="submission" date="2019-04" db="EMBL/GenBank/DDBJ databases">
        <title>An improved genome assembly and genetic linkage map for asparagus bean, Vigna unguiculata ssp. sesquipedialis.</title>
        <authorList>
            <person name="Xia Q."/>
            <person name="Zhang R."/>
            <person name="Dong Y."/>
        </authorList>
    </citation>
    <scope>NUCLEOTIDE SEQUENCE [LARGE SCALE GENOMIC DNA]</scope>
    <source>
        <tissue evidence="1">Leaf</tissue>
    </source>
</reference>
<gene>
    <name evidence="1" type="ORF">DEO72_LG4g578</name>
</gene>